<accession>A0AAU8DKG5</accession>
<dbReference type="PANTHER" id="PTHR24220">
    <property type="entry name" value="IMPORT ATP-BINDING PROTEIN"/>
    <property type="match status" value="1"/>
</dbReference>
<evidence type="ECO:0000256" key="1">
    <source>
        <dbReference type="ARBA" id="ARBA00022741"/>
    </source>
</evidence>
<evidence type="ECO:0000256" key="2">
    <source>
        <dbReference type="ARBA" id="ARBA00022840"/>
    </source>
</evidence>
<dbReference type="PANTHER" id="PTHR24220:SF86">
    <property type="entry name" value="ABC TRANSPORTER ABCH.1"/>
    <property type="match status" value="1"/>
</dbReference>
<dbReference type="RefSeq" id="WP_353648332.1">
    <property type="nucleotide sequence ID" value="NZ_CP159218.1"/>
</dbReference>
<dbReference type="InterPro" id="IPR017871">
    <property type="entry name" value="ABC_transporter-like_CS"/>
</dbReference>
<feature type="domain" description="ABC transporter" evidence="3">
    <location>
        <begin position="13"/>
        <end position="235"/>
    </location>
</feature>
<dbReference type="Gene3D" id="3.40.50.300">
    <property type="entry name" value="P-loop containing nucleotide triphosphate hydrolases"/>
    <property type="match status" value="1"/>
</dbReference>
<name>A0AAU8DKG5_9ACTN</name>
<dbReference type="InterPro" id="IPR027417">
    <property type="entry name" value="P-loop_NTPase"/>
</dbReference>
<dbReference type="InterPro" id="IPR003439">
    <property type="entry name" value="ABC_transporter-like_ATP-bd"/>
</dbReference>
<dbReference type="GO" id="GO:0005524">
    <property type="term" value="F:ATP binding"/>
    <property type="evidence" value="ECO:0007669"/>
    <property type="project" value="UniProtKB-KW"/>
</dbReference>
<protein>
    <submittedName>
        <fullName evidence="4">ATP-binding cassette domain-containing protein</fullName>
    </submittedName>
</protein>
<dbReference type="GO" id="GO:0016887">
    <property type="term" value="F:ATP hydrolysis activity"/>
    <property type="evidence" value="ECO:0007669"/>
    <property type="project" value="InterPro"/>
</dbReference>
<evidence type="ECO:0000313" key="4">
    <source>
        <dbReference type="EMBL" id="XCG62717.1"/>
    </source>
</evidence>
<keyword evidence="1" id="KW-0547">Nucleotide-binding</keyword>
<dbReference type="PROSITE" id="PS00211">
    <property type="entry name" value="ABC_TRANSPORTER_1"/>
    <property type="match status" value="1"/>
</dbReference>
<keyword evidence="2 4" id="KW-0067">ATP-binding</keyword>
<organism evidence="4">
    <name type="scientific">Nakamurella sp. A5-74</name>
    <dbReference type="NCBI Taxonomy" id="3158264"/>
    <lineage>
        <taxon>Bacteria</taxon>
        <taxon>Bacillati</taxon>
        <taxon>Actinomycetota</taxon>
        <taxon>Actinomycetes</taxon>
        <taxon>Nakamurellales</taxon>
        <taxon>Nakamurellaceae</taxon>
        <taxon>Nakamurella</taxon>
    </lineage>
</organism>
<dbReference type="AlphaFoldDB" id="A0AAU8DKG5"/>
<dbReference type="PROSITE" id="PS50893">
    <property type="entry name" value="ABC_TRANSPORTER_2"/>
    <property type="match status" value="1"/>
</dbReference>
<dbReference type="GO" id="GO:0005886">
    <property type="term" value="C:plasma membrane"/>
    <property type="evidence" value="ECO:0007669"/>
    <property type="project" value="TreeGrafter"/>
</dbReference>
<reference evidence="4" key="1">
    <citation type="submission" date="2024-05" db="EMBL/GenBank/DDBJ databases">
        <authorList>
            <person name="Cai S.Y."/>
            <person name="Jin L.M."/>
            <person name="Li H.R."/>
        </authorList>
    </citation>
    <scope>NUCLEOTIDE SEQUENCE</scope>
    <source>
        <strain evidence="4">A5-74</strain>
    </source>
</reference>
<gene>
    <name evidence="4" type="ORF">ABLG96_15990</name>
</gene>
<sequence>MTQAVEHSDRSGISVTDLSHVYRAGGQSVEALSRADLAVSAGEFLAVMGISGSGKSTLVSILGGLLVPSGGEVNSFGFDLVHCSSDERARYRAEVATVVFQEFNLFSMLTAQENVATALELWGHERAEATTEATTALEKVGLADLGDRFPGQLSGGQRQRVAIARALAARRPLVLADEPTAAIDRHTGATVRALFRTLADQGSTVIVATHDPQFAQAADRVLDIVDGHMVAASAL</sequence>
<dbReference type="EMBL" id="CP159218">
    <property type="protein sequence ID" value="XCG62717.1"/>
    <property type="molecule type" value="Genomic_DNA"/>
</dbReference>
<dbReference type="InterPro" id="IPR003593">
    <property type="entry name" value="AAA+_ATPase"/>
</dbReference>
<proteinExistence type="predicted"/>
<dbReference type="GO" id="GO:0022857">
    <property type="term" value="F:transmembrane transporter activity"/>
    <property type="evidence" value="ECO:0007669"/>
    <property type="project" value="TreeGrafter"/>
</dbReference>
<dbReference type="Pfam" id="PF00005">
    <property type="entry name" value="ABC_tran"/>
    <property type="match status" value="1"/>
</dbReference>
<dbReference type="SUPFAM" id="SSF52540">
    <property type="entry name" value="P-loop containing nucleoside triphosphate hydrolases"/>
    <property type="match status" value="1"/>
</dbReference>
<dbReference type="InterPro" id="IPR015854">
    <property type="entry name" value="ABC_transpr_LolD-like"/>
</dbReference>
<evidence type="ECO:0000259" key="3">
    <source>
        <dbReference type="PROSITE" id="PS50893"/>
    </source>
</evidence>
<dbReference type="SMART" id="SM00382">
    <property type="entry name" value="AAA"/>
    <property type="match status" value="1"/>
</dbReference>